<gene>
    <name evidence="1" type="ORF">GB881_04125</name>
</gene>
<keyword evidence="2" id="KW-1185">Reference proteome</keyword>
<sequence>MTTSHTATRSSSSKFGKALLVAGAGVALLAGGATTFANWYDETSVGRGEISTGELRLNNGNGVWSNANGPLASLDGYHVIPGETLTYRETVTVEASGDLLDARLTTSFDAGQVFSGGDADLAAALLSASSFSVNDAELADFSAPIADSTAPQTFAIELDVTFPADISGQALQNVATTLSDVHVEVRQGAVQNG</sequence>
<protein>
    <submittedName>
        <fullName evidence="1">Alternate-type signal peptide domain-containing protein</fullName>
    </submittedName>
</protein>
<evidence type="ECO:0000313" key="2">
    <source>
        <dbReference type="Proteomes" id="UP000437709"/>
    </source>
</evidence>
<comment type="caution">
    <text evidence="1">The sequence shown here is derived from an EMBL/GenBank/DDBJ whole genome shotgun (WGS) entry which is preliminary data.</text>
</comment>
<evidence type="ECO:0000313" key="1">
    <source>
        <dbReference type="EMBL" id="MPV36242.1"/>
    </source>
</evidence>
<name>A0A6N7ECU4_9MICO</name>
<reference evidence="1 2" key="1">
    <citation type="submission" date="2019-10" db="EMBL/GenBank/DDBJ databases">
        <title>Georgenia wutianyii sp. nov. and Georgenia yuyongxinii sp. nov. isolated from plateau pika (Ochotona curzoniae) in the Qinghai-Tibet plateau of China.</title>
        <authorList>
            <person name="Tian Z."/>
        </authorList>
    </citation>
    <scope>NUCLEOTIDE SEQUENCE [LARGE SCALE GENOMIC DNA]</scope>
    <source>
        <strain evidence="1 2">JCM 19765</strain>
    </source>
</reference>
<dbReference type="EMBL" id="WHPC01000008">
    <property type="protein sequence ID" value="MPV36242.1"/>
    <property type="molecule type" value="Genomic_DNA"/>
</dbReference>
<proteinExistence type="predicted"/>
<accession>A0A6N7ECU4</accession>
<dbReference type="OrthoDB" id="4466954at2"/>
<dbReference type="AlphaFoldDB" id="A0A6N7ECU4"/>
<organism evidence="1 2">
    <name type="scientific">Georgenia subflava</name>
    <dbReference type="NCBI Taxonomy" id="1622177"/>
    <lineage>
        <taxon>Bacteria</taxon>
        <taxon>Bacillati</taxon>
        <taxon>Actinomycetota</taxon>
        <taxon>Actinomycetes</taxon>
        <taxon>Micrococcales</taxon>
        <taxon>Bogoriellaceae</taxon>
        <taxon>Georgenia</taxon>
    </lineage>
</organism>
<dbReference type="NCBIfam" id="TIGR04088">
    <property type="entry name" value="cognate_SipW"/>
    <property type="match status" value="1"/>
</dbReference>
<dbReference type="RefSeq" id="WP_152195784.1">
    <property type="nucleotide sequence ID" value="NZ_VUKD01000004.1"/>
</dbReference>
<dbReference type="InterPro" id="IPR024006">
    <property type="entry name" value="Alt_signal_exp_actinobact"/>
</dbReference>
<dbReference type="NCBIfam" id="TIGR04089">
    <property type="entry name" value="exp_by_SipW_III"/>
    <property type="match status" value="1"/>
</dbReference>
<dbReference type="InterPro" id="IPR023833">
    <property type="entry name" value="Signal_pept_SipW-depend-type"/>
</dbReference>
<dbReference type="Proteomes" id="UP000437709">
    <property type="component" value="Unassembled WGS sequence"/>
</dbReference>